<feature type="active site" evidence="14">
    <location>
        <position position="362"/>
    </location>
</feature>
<dbReference type="SMART" id="SM00209">
    <property type="entry name" value="TSP1"/>
    <property type="match status" value="2"/>
</dbReference>
<evidence type="ECO:0000256" key="2">
    <source>
        <dbReference type="ARBA" id="ARBA00004498"/>
    </source>
</evidence>
<dbReference type="Pfam" id="PF19030">
    <property type="entry name" value="TSP1_ADAMTS"/>
    <property type="match status" value="1"/>
</dbReference>
<dbReference type="InterPro" id="IPR010294">
    <property type="entry name" value="ADAMTS_spacer1"/>
</dbReference>
<dbReference type="Gene3D" id="3.40.390.10">
    <property type="entry name" value="Collagenase (Catalytic Domain)"/>
    <property type="match status" value="1"/>
</dbReference>
<evidence type="ECO:0000256" key="1">
    <source>
        <dbReference type="ARBA" id="ARBA00001947"/>
    </source>
</evidence>
<organism evidence="17 18">
    <name type="scientific">Sinocyclocheilus anshuiensis</name>
    <dbReference type="NCBI Taxonomy" id="1608454"/>
    <lineage>
        <taxon>Eukaryota</taxon>
        <taxon>Metazoa</taxon>
        <taxon>Chordata</taxon>
        <taxon>Craniata</taxon>
        <taxon>Vertebrata</taxon>
        <taxon>Euteleostomi</taxon>
        <taxon>Actinopterygii</taxon>
        <taxon>Neopterygii</taxon>
        <taxon>Teleostei</taxon>
        <taxon>Ostariophysi</taxon>
        <taxon>Cypriniformes</taxon>
        <taxon>Cyprinidae</taxon>
        <taxon>Cyprininae</taxon>
        <taxon>Sinocyclocheilus</taxon>
    </lineage>
</organism>
<feature type="binding site" evidence="14">
    <location>
        <position position="361"/>
    </location>
    <ligand>
        <name>Zn(2+)</name>
        <dbReference type="ChEBI" id="CHEBI:29105"/>
        <note>catalytic</note>
    </ligand>
</feature>
<evidence type="ECO:0000259" key="16">
    <source>
        <dbReference type="PROSITE" id="PS50215"/>
    </source>
</evidence>
<reference evidence="17" key="1">
    <citation type="submission" date="2025-08" db="UniProtKB">
        <authorList>
            <consortium name="Ensembl"/>
        </authorList>
    </citation>
    <scope>IDENTIFICATION</scope>
</reference>
<evidence type="ECO:0000256" key="13">
    <source>
        <dbReference type="ARBA" id="ARBA00023180"/>
    </source>
</evidence>
<evidence type="ECO:0000256" key="14">
    <source>
        <dbReference type="PROSITE-ProRule" id="PRU00276"/>
    </source>
</evidence>
<keyword evidence="5" id="KW-0645">Protease</keyword>
<comment type="subcellular location">
    <subcellularLocation>
        <location evidence="2">Secreted</location>
        <location evidence="2">Extracellular space</location>
        <location evidence="2">Extracellular matrix</location>
    </subcellularLocation>
</comment>
<dbReference type="Pfam" id="PF01562">
    <property type="entry name" value="Pep_M12B_propep"/>
    <property type="match status" value="1"/>
</dbReference>
<evidence type="ECO:0000256" key="4">
    <source>
        <dbReference type="ARBA" id="ARBA00022530"/>
    </source>
</evidence>
<dbReference type="GO" id="GO:0030198">
    <property type="term" value="P:extracellular matrix organization"/>
    <property type="evidence" value="ECO:0007669"/>
    <property type="project" value="TreeGrafter"/>
</dbReference>
<dbReference type="Gene3D" id="2.60.120.830">
    <property type="match status" value="1"/>
</dbReference>
<evidence type="ECO:0000313" key="18">
    <source>
        <dbReference type="Proteomes" id="UP000472260"/>
    </source>
</evidence>
<feature type="domain" description="Peptidase M12B" evidence="16">
    <location>
        <begin position="217"/>
        <end position="426"/>
    </location>
</feature>
<dbReference type="InterPro" id="IPR041645">
    <property type="entry name" value="ADAMTS_CR_2"/>
</dbReference>
<keyword evidence="7" id="KW-0732">Signal</keyword>
<dbReference type="Gene3D" id="3.40.1620.60">
    <property type="match status" value="1"/>
</dbReference>
<evidence type="ECO:0000256" key="11">
    <source>
        <dbReference type="ARBA" id="ARBA00023049"/>
    </source>
</evidence>
<dbReference type="PANTHER" id="PTHR13723:SF33">
    <property type="entry name" value="A DISINTEGRIN AND METALLOPROTEINASE WITH THROMBOSPONDIN MOTIFS 9"/>
    <property type="match status" value="1"/>
</dbReference>
<dbReference type="PROSITE" id="PS50092">
    <property type="entry name" value="TSP1"/>
    <property type="match status" value="2"/>
</dbReference>
<comment type="cofactor">
    <cofactor evidence="1">
        <name>Zn(2+)</name>
        <dbReference type="ChEBI" id="CHEBI:29105"/>
    </cofactor>
</comment>
<dbReference type="Pfam" id="PF05986">
    <property type="entry name" value="ADAMTS_spacer1"/>
    <property type="match status" value="1"/>
</dbReference>
<evidence type="ECO:0000256" key="12">
    <source>
        <dbReference type="ARBA" id="ARBA00023157"/>
    </source>
</evidence>
<dbReference type="Pfam" id="PF17771">
    <property type="entry name" value="ADAMTS_CR_2"/>
    <property type="match status" value="1"/>
</dbReference>
<dbReference type="PROSITE" id="PS50215">
    <property type="entry name" value="ADAM_MEPRO"/>
    <property type="match status" value="1"/>
</dbReference>
<comment type="caution">
    <text evidence="14">Lacks conserved residue(s) required for the propagation of feature annotation.</text>
</comment>
<evidence type="ECO:0000256" key="15">
    <source>
        <dbReference type="SAM" id="MobiDB-lite"/>
    </source>
</evidence>
<dbReference type="Pfam" id="PF19236">
    <property type="entry name" value="ADAMTS_CR_3"/>
    <property type="match status" value="1"/>
</dbReference>
<keyword evidence="12" id="KW-1015">Disulfide bond</keyword>
<dbReference type="SUPFAM" id="SSF82895">
    <property type="entry name" value="TSP-1 type 1 repeat"/>
    <property type="match status" value="2"/>
</dbReference>
<evidence type="ECO:0000256" key="3">
    <source>
        <dbReference type="ARBA" id="ARBA00022525"/>
    </source>
</evidence>
<dbReference type="SUPFAM" id="SSF55486">
    <property type="entry name" value="Metalloproteases ('zincins'), catalytic domain"/>
    <property type="match status" value="1"/>
</dbReference>
<keyword evidence="18" id="KW-1185">Reference proteome</keyword>
<dbReference type="InterPro" id="IPR001590">
    <property type="entry name" value="Peptidase_M12B"/>
</dbReference>
<feature type="binding site" evidence="14">
    <location>
        <position position="371"/>
    </location>
    <ligand>
        <name>Zn(2+)</name>
        <dbReference type="ChEBI" id="CHEBI:29105"/>
        <note>catalytic</note>
    </ligand>
</feature>
<feature type="region of interest" description="Disordered" evidence="15">
    <location>
        <begin position="146"/>
        <end position="169"/>
    </location>
</feature>
<evidence type="ECO:0000256" key="6">
    <source>
        <dbReference type="ARBA" id="ARBA00022723"/>
    </source>
</evidence>
<reference evidence="17" key="2">
    <citation type="submission" date="2025-09" db="UniProtKB">
        <authorList>
            <consortium name="Ensembl"/>
        </authorList>
    </citation>
    <scope>IDENTIFICATION</scope>
</reference>
<dbReference type="CDD" id="cd04273">
    <property type="entry name" value="ZnMc_ADAMTS_like"/>
    <property type="match status" value="1"/>
</dbReference>
<protein>
    <submittedName>
        <fullName evidence="17">A disintegrin and metalloproteinase with thrombospondin motifs 9-like</fullName>
    </submittedName>
</protein>
<keyword evidence="6 14" id="KW-0479">Metal-binding</keyword>
<dbReference type="InterPro" id="IPR024079">
    <property type="entry name" value="MetalloPept_cat_dom_sf"/>
</dbReference>
<dbReference type="GO" id="GO:0004222">
    <property type="term" value="F:metalloendopeptidase activity"/>
    <property type="evidence" value="ECO:0007669"/>
    <property type="project" value="InterPro"/>
</dbReference>
<keyword evidence="11" id="KW-0482">Metalloprotease</keyword>
<dbReference type="InterPro" id="IPR036383">
    <property type="entry name" value="TSP1_rpt_sf"/>
</dbReference>
<dbReference type="InterPro" id="IPR045371">
    <property type="entry name" value="ADAMTS_CR_3"/>
</dbReference>
<feature type="region of interest" description="Disordered" evidence="15">
    <location>
        <begin position="185"/>
        <end position="208"/>
    </location>
</feature>
<name>A0A671T6A6_9TELE</name>
<dbReference type="AlphaFoldDB" id="A0A671T6A6"/>
<feature type="compositionally biased region" description="Basic and acidic residues" evidence="15">
    <location>
        <begin position="191"/>
        <end position="204"/>
    </location>
</feature>
<dbReference type="FunFam" id="3.40.390.10:FF:000001">
    <property type="entry name" value="A disintegrin and metalloproteinase with thrombospondin motifs 1"/>
    <property type="match status" value="1"/>
</dbReference>
<dbReference type="InterPro" id="IPR050439">
    <property type="entry name" value="ADAMTS_ADAMTS-like"/>
</dbReference>
<keyword evidence="9" id="KW-0378">Hydrolase</keyword>
<keyword evidence="8" id="KW-0677">Repeat</keyword>
<evidence type="ECO:0000313" key="17">
    <source>
        <dbReference type="Ensembl" id="ENSSANP00000104543.1"/>
    </source>
</evidence>
<sequence>VHFKRRKRSTDPVTGNISHHWTSPQVYYQISAFGQDYYLNLTLESGFIAPVYTVTILGASSEGNNSEEGEEEDTEYQHCFYKGHVNAGQEHTAVISLCSGLLGTFRSQEGEFFVEPLHSYNGQHYEEEHIKPHVVYRKDASKKAVDDATTCETSEPHRRHRNRLKRKSPSSWLSNLETLNSKLFSAPFPSENKHNSTNESSDSKPHRRSKRFLSYPRFVEVMVVADSKMVEHHGSNLQHYILTLMSIVSSIYKDPSIGNLINIVIVKLVIIKNELDGPTISFNAQATLKNFCIWQQGQNHPDDNHHSHHDTAILITRQDICRARGKCDTLGLAELGTVCDPYRSCSINEDNGLSTAFTIAHELGHVFNMPHDDSNKCKEDGVKNRQHVMAPTLNYYTNPWMWSKCSRKYITEFLDTGYGECLLDEPVSRPYSLSQQLPGQIYSVNKQCELIFGSGTQVCPYMTQCRRLWCTSPEGVQRGCRTQHMPWADGTECSPGKHCKHGLCIHKEHESVPVEGAWGSWSPFGTCSRTCGGGITVLMKDRCKLFCRVAGSTAYYQLRDRVIDGTQCGPDTNDICVQGLCRQAGCDHVLNSKARRDKCGVCGGDNSSCKTVAGTFNIVHYGYNVVVRIPSGATNIDVRQHSYSGKPEDDNYLALSNGRGEYLLNGDFVVSMFKREVRVGNAVIEYSGSDHVVERINCTDRIEEEIIIQVLSVGNLYNPDVRYSYNIPIEDKPQQFFWDAYGPWQDCSLLCQGERKRKIMCSRESDRVVVSDQRCHGSPKPAVISEPCNTDCELRRAQEEDHVQS</sequence>
<dbReference type="GO" id="GO:0006508">
    <property type="term" value="P:proteolysis"/>
    <property type="evidence" value="ECO:0007669"/>
    <property type="project" value="UniProtKB-KW"/>
</dbReference>
<dbReference type="InterPro" id="IPR000884">
    <property type="entry name" value="TSP1_rpt"/>
</dbReference>
<accession>A0A671T6A6</accession>
<keyword evidence="10 14" id="KW-0862">Zinc</keyword>
<gene>
    <name evidence="17" type="primary">adamts9</name>
</gene>
<proteinExistence type="predicted"/>
<feature type="compositionally biased region" description="Basic residues" evidence="15">
    <location>
        <begin position="157"/>
        <end position="168"/>
    </location>
</feature>
<dbReference type="FunFam" id="2.60.120.830:FF:000001">
    <property type="entry name" value="A disintegrin and metalloproteinase with thrombospondin motifs 1"/>
    <property type="match status" value="1"/>
</dbReference>
<evidence type="ECO:0000256" key="7">
    <source>
        <dbReference type="ARBA" id="ARBA00022729"/>
    </source>
</evidence>
<evidence type="ECO:0000256" key="10">
    <source>
        <dbReference type="ARBA" id="ARBA00022833"/>
    </source>
</evidence>
<keyword evidence="4" id="KW-0272">Extracellular matrix</keyword>
<evidence type="ECO:0000256" key="5">
    <source>
        <dbReference type="ARBA" id="ARBA00022670"/>
    </source>
</evidence>
<dbReference type="GO" id="GO:0031012">
    <property type="term" value="C:extracellular matrix"/>
    <property type="evidence" value="ECO:0007669"/>
    <property type="project" value="TreeGrafter"/>
</dbReference>
<dbReference type="PANTHER" id="PTHR13723">
    <property type="entry name" value="ADAMTS A DISINTEGRIN AND METALLOPROTEASE WITH THROMBOSPONDIN MOTIFS PROTEASE"/>
    <property type="match status" value="1"/>
</dbReference>
<feature type="binding site" evidence="14">
    <location>
        <position position="365"/>
    </location>
    <ligand>
        <name>Zn(2+)</name>
        <dbReference type="ChEBI" id="CHEBI:29105"/>
        <note>catalytic</note>
    </ligand>
</feature>
<dbReference type="Ensembl" id="ENSSANT00000110947.1">
    <property type="protein sequence ID" value="ENSSANP00000104543.1"/>
    <property type="gene ID" value="ENSSANG00000051193.1"/>
</dbReference>
<dbReference type="Proteomes" id="UP000472260">
    <property type="component" value="Unassembled WGS sequence"/>
</dbReference>
<keyword evidence="3" id="KW-0964">Secreted</keyword>
<dbReference type="GO" id="GO:0046872">
    <property type="term" value="F:metal ion binding"/>
    <property type="evidence" value="ECO:0007669"/>
    <property type="project" value="UniProtKB-KW"/>
</dbReference>
<dbReference type="InterPro" id="IPR002870">
    <property type="entry name" value="Peptidase_M12B_N"/>
</dbReference>
<evidence type="ECO:0000256" key="8">
    <source>
        <dbReference type="ARBA" id="ARBA00022737"/>
    </source>
</evidence>
<dbReference type="FunFam" id="3.40.1620.60:FF:000005">
    <property type="entry name" value="ADAM metallopeptidase with thrombospondin type 1 motif 9"/>
    <property type="match status" value="1"/>
</dbReference>
<dbReference type="Pfam" id="PF01421">
    <property type="entry name" value="Reprolysin"/>
    <property type="match status" value="1"/>
</dbReference>
<keyword evidence="13" id="KW-0325">Glycoprotein</keyword>
<evidence type="ECO:0000256" key="9">
    <source>
        <dbReference type="ARBA" id="ARBA00022801"/>
    </source>
</evidence>
<dbReference type="Gene3D" id="2.20.100.10">
    <property type="entry name" value="Thrombospondin type-1 (TSP1) repeat"/>
    <property type="match status" value="1"/>
</dbReference>